<evidence type="ECO:0000313" key="3">
    <source>
        <dbReference type="EnsemblMetazoa" id="CLYHEMP025522.1"/>
    </source>
</evidence>
<dbReference type="SUPFAM" id="SSF82199">
    <property type="entry name" value="SET domain"/>
    <property type="match status" value="1"/>
</dbReference>
<dbReference type="AlphaFoldDB" id="A0A7M5XLI4"/>
<dbReference type="GeneID" id="136823064"/>
<evidence type="ECO:0000313" key="4">
    <source>
        <dbReference type="Proteomes" id="UP000594262"/>
    </source>
</evidence>
<dbReference type="Pfam" id="PF00856">
    <property type="entry name" value="SET"/>
    <property type="match status" value="1"/>
</dbReference>
<keyword evidence="4" id="KW-1185">Reference proteome</keyword>
<organism evidence="3 4">
    <name type="scientific">Clytia hemisphaerica</name>
    <dbReference type="NCBI Taxonomy" id="252671"/>
    <lineage>
        <taxon>Eukaryota</taxon>
        <taxon>Metazoa</taxon>
        <taxon>Cnidaria</taxon>
        <taxon>Hydrozoa</taxon>
        <taxon>Hydroidolina</taxon>
        <taxon>Leptothecata</taxon>
        <taxon>Obeliida</taxon>
        <taxon>Clytiidae</taxon>
        <taxon>Clytia</taxon>
    </lineage>
</organism>
<dbReference type="InterPro" id="IPR046341">
    <property type="entry name" value="SET_dom_sf"/>
</dbReference>
<feature type="region of interest" description="Disordered" evidence="1">
    <location>
        <begin position="393"/>
        <end position="424"/>
    </location>
</feature>
<dbReference type="PANTHER" id="PTHR46167:SF1">
    <property type="entry name" value="N-LYSINE METHYLTRANSFERASE KMT5A"/>
    <property type="match status" value="1"/>
</dbReference>
<dbReference type="GO" id="GO:0005634">
    <property type="term" value="C:nucleus"/>
    <property type="evidence" value="ECO:0007669"/>
    <property type="project" value="TreeGrafter"/>
</dbReference>
<sequence>MHTLKSGKRPLVDTLHNVYKDSELVNEVADMVKQAWNDQINTRPTMQKVVSSLEEIIRKKSIEVIETIDDKAPTTTVVVTEPPVRPKREKREEVDKLNKLKALEYITKEEDPEYIEKLFIGHSIGFGVFAKRNIKKGEFVASYEGERITHAEGSKRLQEDTDRSYLYFVAHKREKFCIDASKVDRLGRYINDSKNHNCVVKTIENSSGVLCVAIFAASDIAEGREFRYDYNDCNLFWRKQDEFKKYRKPLLKSDLSASKEEGQIIEKENLNPDVVPPTPERNSRGLLKSICKYGTKESEEIVMPRLVRAKLTEGADVQYGTMESEEIVFPRLERAKLTEGADSQESSKLTTSSAKSNDVLFEDCPETPAKIIRKIVLPQVGCISPVSVLKESSKLTTSSGKSNEDCPKTPSKDSRKLTLPQNSTKVDFKMNMRITHHPSKDVIELEPTQPDDPYDFIDEESIKNDSGLHGDFPTFSDTDNENTNESSEEEDDPVKDPSLKN</sequence>
<accession>A0A7M5XLI4</accession>
<dbReference type="EnsemblMetazoa" id="CLYHEMT025522.1">
    <property type="protein sequence ID" value="CLYHEMP025522.1"/>
    <property type="gene ID" value="CLYHEMG025522"/>
</dbReference>
<evidence type="ECO:0000256" key="1">
    <source>
        <dbReference type="SAM" id="MobiDB-lite"/>
    </source>
</evidence>
<feature type="domain" description="SET" evidence="2">
    <location>
        <begin position="113"/>
        <end position="231"/>
    </location>
</feature>
<dbReference type="InterPro" id="IPR001214">
    <property type="entry name" value="SET_dom"/>
</dbReference>
<dbReference type="Gene3D" id="2.170.270.10">
    <property type="entry name" value="SET domain"/>
    <property type="match status" value="1"/>
</dbReference>
<dbReference type="GO" id="GO:0042799">
    <property type="term" value="F:histone H4K20 methyltransferase activity"/>
    <property type="evidence" value="ECO:0007669"/>
    <property type="project" value="TreeGrafter"/>
</dbReference>
<feature type="compositionally biased region" description="Acidic residues" evidence="1">
    <location>
        <begin position="478"/>
        <end position="493"/>
    </location>
</feature>
<dbReference type="Proteomes" id="UP000594262">
    <property type="component" value="Unplaced"/>
</dbReference>
<feature type="compositionally biased region" description="Basic and acidic residues" evidence="1">
    <location>
        <begin position="402"/>
        <end position="416"/>
    </location>
</feature>
<dbReference type="GO" id="GO:0006357">
    <property type="term" value="P:regulation of transcription by RNA polymerase II"/>
    <property type="evidence" value="ECO:0007669"/>
    <property type="project" value="TreeGrafter"/>
</dbReference>
<dbReference type="PANTHER" id="PTHR46167">
    <property type="entry name" value="N-LYSINE METHYLTRANSFERASE KMT5A"/>
    <property type="match status" value="1"/>
</dbReference>
<reference evidence="3" key="1">
    <citation type="submission" date="2021-01" db="UniProtKB">
        <authorList>
            <consortium name="EnsemblMetazoa"/>
        </authorList>
    </citation>
    <scope>IDENTIFICATION</scope>
</reference>
<dbReference type="OrthoDB" id="16287at2759"/>
<dbReference type="GO" id="GO:0005700">
    <property type="term" value="C:polytene chromosome"/>
    <property type="evidence" value="ECO:0007669"/>
    <property type="project" value="TreeGrafter"/>
</dbReference>
<dbReference type="InterPro" id="IPR051760">
    <property type="entry name" value="KMT5A"/>
</dbReference>
<feature type="region of interest" description="Disordered" evidence="1">
    <location>
        <begin position="437"/>
        <end position="501"/>
    </location>
</feature>
<evidence type="ECO:0000259" key="2">
    <source>
        <dbReference type="PROSITE" id="PS50280"/>
    </source>
</evidence>
<dbReference type="RefSeq" id="XP_066935459.1">
    <property type="nucleotide sequence ID" value="XM_067079358.1"/>
</dbReference>
<dbReference type="GO" id="GO:0043516">
    <property type="term" value="P:regulation of DNA damage response, signal transduction by p53 class mediator"/>
    <property type="evidence" value="ECO:0007669"/>
    <property type="project" value="TreeGrafter"/>
</dbReference>
<protein>
    <recommendedName>
        <fullName evidence="2">SET domain-containing protein</fullName>
    </recommendedName>
</protein>
<name>A0A7M5XLI4_9CNID</name>
<dbReference type="SMART" id="SM00317">
    <property type="entry name" value="SET"/>
    <property type="match status" value="1"/>
</dbReference>
<proteinExistence type="predicted"/>
<dbReference type="PROSITE" id="PS50280">
    <property type="entry name" value="SET"/>
    <property type="match status" value="1"/>
</dbReference>